<feature type="non-terminal residue" evidence="1">
    <location>
        <position position="70"/>
    </location>
</feature>
<protein>
    <submittedName>
        <fullName evidence="1">Uncharacterized protein</fullName>
    </submittedName>
</protein>
<reference evidence="1 2" key="1">
    <citation type="submission" date="2024-05" db="EMBL/GenBank/DDBJ databases">
        <title>Genome sequencing and assembly of Indian major carp, Cirrhinus mrigala (Hamilton, 1822).</title>
        <authorList>
            <person name="Mohindra V."/>
            <person name="Chowdhury L.M."/>
            <person name="Lal K."/>
            <person name="Jena J.K."/>
        </authorList>
    </citation>
    <scope>NUCLEOTIDE SEQUENCE [LARGE SCALE GENOMIC DNA]</scope>
    <source>
        <strain evidence="1">CM1030</strain>
        <tissue evidence="1">Blood</tissue>
    </source>
</reference>
<dbReference type="EMBL" id="JAMKFB020000014">
    <property type="protein sequence ID" value="KAL0176891.1"/>
    <property type="molecule type" value="Genomic_DNA"/>
</dbReference>
<keyword evidence="2" id="KW-1185">Reference proteome</keyword>
<dbReference type="AlphaFoldDB" id="A0ABD0PSZ8"/>
<comment type="caution">
    <text evidence="1">The sequence shown here is derived from an EMBL/GenBank/DDBJ whole genome shotgun (WGS) entry which is preliminary data.</text>
</comment>
<organism evidence="1 2">
    <name type="scientific">Cirrhinus mrigala</name>
    <name type="common">Mrigala</name>
    <dbReference type="NCBI Taxonomy" id="683832"/>
    <lineage>
        <taxon>Eukaryota</taxon>
        <taxon>Metazoa</taxon>
        <taxon>Chordata</taxon>
        <taxon>Craniata</taxon>
        <taxon>Vertebrata</taxon>
        <taxon>Euteleostomi</taxon>
        <taxon>Actinopterygii</taxon>
        <taxon>Neopterygii</taxon>
        <taxon>Teleostei</taxon>
        <taxon>Ostariophysi</taxon>
        <taxon>Cypriniformes</taxon>
        <taxon>Cyprinidae</taxon>
        <taxon>Labeoninae</taxon>
        <taxon>Labeonini</taxon>
        <taxon>Cirrhinus</taxon>
    </lineage>
</organism>
<name>A0ABD0PSZ8_CIRMR</name>
<gene>
    <name evidence="1" type="ORF">M9458_029221</name>
</gene>
<sequence>EIQKKHMHGERNAAFETDITDPHRYLTRLKQTLGLVLRPLRTHRALWTSANMTIRKRRMIYNRNCQTLHV</sequence>
<dbReference type="Proteomes" id="UP001529510">
    <property type="component" value="Unassembled WGS sequence"/>
</dbReference>
<feature type="non-terminal residue" evidence="1">
    <location>
        <position position="1"/>
    </location>
</feature>
<evidence type="ECO:0000313" key="1">
    <source>
        <dbReference type="EMBL" id="KAL0176891.1"/>
    </source>
</evidence>
<proteinExistence type="predicted"/>
<accession>A0ABD0PSZ8</accession>
<evidence type="ECO:0000313" key="2">
    <source>
        <dbReference type="Proteomes" id="UP001529510"/>
    </source>
</evidence>